<reference evidence="1" key="2">
    <citation type="journal article" date="2015" name="Fish Shellfish Immunol.">
        <title>Early steps in the European eel (Anguilla anguilla)-Vibrio vulnificus interaction in the gills: Role of the RtxA13 toxin.</title>
        <authorList>
            <person name="Callol A."/>
            <person name="Pajuelo D."/>
            <person name="Ebbesson L."/>
            <person name="Teles M."/>
            <person name="MacKenzie S."/>
            <person name="Amaro C."/>
        </authorList>
    </citation>
    <scope>NUCLEOTIDE SEQUENCE</scope>
</reference>
<proteinExistence type="predicted"/>
<dbReference type="EMBL" id="GBXM01053813">
    <property type="protein sequence ID" value="JAH54764.1"/>
    <property type="molecule type" value="Transcribed_RNA"/>
</dbReference>
<reference evidence="1" key="1">
    <citation type="submission" date="2014-11" db="EMBL/GenBank/DDBJ databases">
        <authorList>
            <person name="Amaro Gonzalez C."/>
        </authorList>
    </citation>
    <scope>NUCLEOTIDE SEQUENCE</scope>
</reference>
<organism evidence="1">
    <name type="scientific">Anguilla anguilla</name>
    <name type="common">European freshwater eel</name>
    <name type="synonym">Muraena anguilla</name>
    <dbReference type="NCBI Taxonomy" id="7936"/>
    <lineage>
        <taxon>Eukaryota</taxon>
        <taxon>Metazoa</taxon>
        <taxon>Chordata</taxon>
        <taxon>Craniata</taxon>
        <taxon>Vertebrata</taxon>
        <taxon>Euteleostomi</taxon>
        <taxon>Actinopterygii</taxon>
        <taxon>Neopterygii</taxon>
        <taxon>Teleostei</taxon>
        <taxon>Anguilliformes</taxon>
        <taxon>Anguillidae</taxon>
        <taxon>Anguilla</taxon>
    </lineage>
</organism>
<protein>
    <submittedName>
        <fullName evidence="1">Uncharacterized protein</fullName>
    </submittedName>
</protein>
<accession>A0A0E9TM79</accession>
<dbReference type="AlphaFoldDB" id="A0A0E9TM79"/>
<sequence length="27" mass="3287">MKGLKICMVQILRQIPWRQCQRWTAAK</sequence>
<dbReference type="EMBL" id="GBXM01036312">
    <property type="protein sequence ID" value="JAH72265.1"/>
    <property type="molecule type" value="Transcribed_RNA"/>
</dbReference>
<name>A0A0E9TM79_ANGAN</name>
<evidence type="ECO:0000313" key="1">
    <source>
        <dbReference type="EMBL" id="JAH54764.1"/>
    </source>
</evidence>